<dbReference type="InterPro" id="IPR014729">
    <property type="entry name" value="Rossmann-like_a/b/a_fold"/>
</dbReference>
<dbReference type="InterPro" id="IPR002305">
    <property type="entry name" value="aa-tRNA-synth_Ic"/>
</dbReference>
<dbReference type="OrthoDB" id="9804243at2"/>
<accession>A0A3G8LJ13</accession>
<dbReference type="InterPro" id="IPR024088">
    <property type="entry name" value="Tyr-tRNA-ligase_bac-type"/>
</dbReference>
<evidence type="ECO:0000313" key="11">
    <source>
        <dbReference type="Proteomes" id="UP000275883"/>
    </source>
</evidence>
<feature type="short sequence motif" description="'KMSKS' region" evidence="8">
    <location>
        <begin position="224"/>
        <end position="228"/>
    </location>
</feature>
<comment type="subcellular location">
    <subcellularLocation>
        <location evidence="8">Cytoplasm</location>
    </subcellularLocation>
</comment>
<keyword evidence="3 8" id="KW-0067">ATP-binding</keyword>
<name>A0A3G8LJ13_9MOLU</name>
<evidence type="ECO:0000256" key="3">
    <source>
        <dbReference type="ARBA" id="ARBA00022840"/>
    </source>
</evidence>
<evidence type="ECO:0000256" key="8">
    <source>
        <dbReference type="HAMAP-Rule" id="MF_02006"/>
    </source>
</evidence>
<comment type="similarity">
    <text evidence="8">Belongs to the class-I aminoacyl-tRNA synthetase family. TyrS type 1 subfamily.</text>
</comment>
<dbReference type="GO" id="GO:0006437">
    <property type="term" value="P:tyrosyl-tRNA aminoacylation"/>
    <property type="evidence" value="ECO:0007669"/>
    <property type="project" value="UniProtKB-UniRule"/>
</dbReference>
<evidence type="ECO:0000256" key="6">
    <source>
        <dbReference type="ARBA" id="ARBA00023146"/>
    </source>
</evidence>
<evidence type="ECO:0000256" key="7">
    <source>
        <dbReference type="ARBA" id="ARBA00048248"/>
    </source>
</evidence>
<comment type="function">
    <text evidence="8">Catalyzes the attachment of tyrosine to tRNA(Tyr) in a two-step reaction: tyrosine is first activated by ATP to form Tyr-AMP and then transferred to the acceptor end of tRNA(Tyr).</text>
</comment>
<feature type="short sequence motif" description="'HIGH' region" evidence="8">
    <location>
        <begin position="40"/>
        <end position="49"/>
    </location>
</feature>
<organism evidence="10 11">
    <name type="scientific">Mycoplasma struthionis</name>
    <dbReference type="NCBI Taxonomy" id="538220"/>
    <lineage>
        <taxon>Bacteria</taxon>
        <taxon>Bacillati</taxon>
        <taxon>Mycoplasmatota</taxon>
        <taxon>Mollicutes</taxon>
        <taxon>Mycoplasmataceae</taxon>
        <taxon>Mycoplasma</taxon>
    </lineage>
</organism>
<dbReference type="FunFam" id="1.10.240.10:FF:000001">
    <property type="entry name" value="Tyrosine--tRNA ligase"/>
    <property type="match status" value="1"/>
</dbReference>
<dbReference type="KEGG" id="mstr:EGN60_02770"/>
<evidence type="ECO:0000256" key="2">
    <source>
        <dbReference type="ARBA" id="ARBA00022741"/>
    </source>
</evidence>
<dbReference type="Gene3D" id="3.40.50.620">
    <property type="entry name" value="HUPs"/>
    <property type="match status" value="1"/>
</dbReference>
<gene>
    <name evidence="8" type="primary">tyrS</name>
    <name evidence="10" type="ORF">EGN60_02770</name>
</gene>
<feature type="binding site" evidence="8">
    <location>
        <position position="35"/>
    </location>
    <ligand>
        <name>L-tyrosine</name>
        <dbReference type="ChEBI" id="CHEBI:58315"/>
    </ligand>
</feature>
<proteinExistence type="inferred from homology"/>
<dbReference type="NCBIfam" id="TIGR00234">
    <property type="entry name" value="tyrS"/>
    <property type="match status" value="1"/>
</dbReference>
<dbReference type="AlphaFoldDB" id="A0A3G8LJ13"/>
<dbReference type="InterPro" id="IPR054608">
    <property type="entry name" value="SYY-like_C"/>
</dbReference>
<dbReference type="RefSeq" id="WP_124724553.1">
    <property type="nucleotide sequence ID" value="NZ_CP034044.1"/>
</dbReference>
<evidence type="ECO:0000256" key="5">
    <source>
        <dbReference type="ARBA" id="ARBA00022917"/>
    </source>
</evidence>
<dbReference type="SUPFAM" id="SSF52374">
    <property type="entry name" value="Nucleotidylyl transferase"/>
    <property type="match status" value="1"/>
</dbReference>
<dbReference type="Gene3D" id="1.10.240.10">
    <property type="entry name" value="Tyrosyl-Transfer RNA Synthetase"/>
    <property type="match status" value="1"/>
</dbReference>
<comment type="catalytic activity">
    <reaction evidence="7 8">
        <text>tRNA(Tyr) + L-tyrosine + ATP = L-tyrosyl-tRNA(Tyr) + AMP + diphosphate + H(+)</text>
        <dbReference type="Rhea" id="RHEA:10220"/>
        <dbReference type="Rhea" id="RHEA-COMP:9706"/>
        <dbReference type="Rhea" id="RHEA-COMP:9707"/>
        <dbReference type="ChEBI" id="CHEBI:15378"/>
        <dbReference type="ChEBI" id="CHEBI:30616"/>
        <dbReference type="ChEBI" id="CHEBI:33019"/>
        <dbReference type="ChEBI" id="CHEBI:58315"/>
        <dbReference type="ChEBI" id="CHEBI:78442"/>
        <dbReference type="ChEBI" id="CHEBI:78536"/>
        <dbReference type="ChEBI" id="CHEBI:456215"/>
        <dbReference type="EC" id="6.1.1.1"/>
    </reaction>
</comment>
<evidence type="ECO:0000259" key="9">
    <source>
        <dbReference type="Pfam" id="PF22421"/>
    </source>
</evidence>
<keyword evidence="4" id="KW-0694">RNA-binding</keyword>
<dbReference type="GO" id="GO:0005524">
    <property type="term" value="F:ATP binding"/>
    <property type="evidence" value="ECO:0007669"/>
    <property type="project" value="UniProtKB-UniRule"/>
</dbReference>
<dbReference type="GO" id="GO:0005829">
    <property type="term" value="C:cytosol"/>
    <property type="evidence" value="ECO:0007669"/>
    <property type="project" value="TreeGrafter"/>
</dbReference>
<dbReference type="CDD" id="cd00805">
    <property type="entry name" value="TyrRS_core"/>
    <property type="match status" value="1"/>
</dbReference>
<dbReference type="Proteomes" id="UP000275883">
    <property type="component" value="Chromosome"/>
</dbReference>
<keyword evidence="8" id="KW-0963">Cytoplasm</keyword>
<dbReference type="PANTHER" id="PTHR11766">
    <property type="entry name" value="TYROSYL-TRNA SYNTHETASE"/>
    <property type="match status" value="1"/>
</dbReference>
<protein>
    <recommendedName>
        <fullName evidence="8">Tyrosine--tRNA ligase</fullName>
        <ecNumber evidence="8">6.1.1.1</ecNumber>
    </recommendedName>
    <alternativeName>
        <fullName evidence="8">Tyrosyl-tRNA synthetase</fullName>
        <shortName evidence="8">TyrRS</shortName>
    </alternativeName>
</protein>
<evidence type="ECO:0000313" key="10">
    <source>
        <dbReference type="EMBL" id="AZG68860.1"/>
    </source>
</evidence>
<reference evidence="10 11" key="1">
    <citation type="submission" date="2018-11" db="EMBL/GenBank/DDBJ databases">
        <title>Genome sequence of Mycoplasma struthionis sp. nov.</title>
        <authorList>
            <person name="Spergser J."/>
        </authorList>
    </citation>
    <scope>NUCLEOTIDE SEQUENCE [LARGE SCALE GENOMIC DNA]</scope>
    <source>
        <strain evidence="10 11">237IA</strain>
    </source>
</reference>
<dbReference type="PRINTS" id="PR01040">
    <property type="entry name" value="TRNASYNTHTYR"/>
</dbReference>
<dbReference type="Gene3D" id="3.10.290.10">
    <property type="entry name" value="RNA-binding S4 domain"/>
    <property type="match status" value="1"/>
</dbReference>
<evidence type="ECO:0000256" key="4">
    <source>
        <dbReference type="ARBA" id="ARBA00022884"/>
    </source>
</evidence>
<dbReference type="InterPro" id="IPR001412">
    <property type="entry name" value="aa-tRNA-synth_I_CS"/>
</dbReference>
<feature type="binding site" evidence="8">
    <location>
        <position position="162"/>
    </location>
    <ligand>
        <name>L-tyrosine</name>
        <dbReference type="ChEBI" id="CHEBI:58315"/>
    </ligand>
</feature>
<keyword evidence="1 8" id="KW-0436">Ligase</keyword>
<feature type="binding site" evidence="8">
    <location>
        <position position="166"/>
    </location>
    <ligand>
        <name>L-tyrosine</name>
        <dbReference type="ChEBI" id="CHEBI:58315"/>
    </ligand>
</feature>
<dbReference type="EC" id="6.1.1.1" evidence="8"/>
<dbReference type="GO" id="GO:0003723">
    <property type="term" value="F:RNA binding"/>
    <property type="evidence" value="ECO:0007669"/>
    <property type="project" value="UniProtKB-KW"/>
</dbReference>
<dbReference type="Pfam" id="PF22421">
    <property type="entry name" value="SYY_C-terminal"/>
    <property type="match status" value="1"/>
</dbReference>
<feature type="domain" description="Tyrosine--tRNA ligase SYY-like C-terminal" evidence="9">
    <location>
        <begin position="338"/>
        <end position="408"/>
    </location>
</feature>
<dbReference type="InterPro" id="IPR036986">
    <property type="entry name" value="S4_RNA-bd_sf"/>
</dbReference>
<dbReference type="GO" id="GO:0004831">
    <property type="term" value="F:tyrosine-tRNA ligase activity"/>
    <property type="evidence" value="ECO:0007669"/>
    <property type="project" value="UniProtKB-UniRule"/>
</dbReference>
<keyword evidence="2 8" id="KW-0547">Nucleotide-binding</keyword>
<keyword evidence="5 8" id="KW-0648">Protein biosynthesis</keyword>
<keyword evidence="11" id="KW-1185">Reference proteome</keyword>
<feature type="binding site" evidence="8">
    <location>
        <position position="227"/>
    </location>
    <ligand>
        <name>ATP</name>
        <dbReference type="ChEBI" id="CHEBI:30616"/>
    </ligand>
</feature>
<evidence type="ECO:0000256" key="1">
    <source>
        <dbReference type="ARBA" id="ARBA00022598"/>
    </source>
</evidence>
<dbReference type="InterPro" id="IPR024107">
    <property type="entry name" value="Tyr-tRNA-ligase_bac_1"/>
</dbReference>
<dbReference type="PROSITE" id="PS00178">
    <property type="entry name" value="AA_TRNA_LIGASE_I"/>
    <property type="match status" value="1"/>
</dbReference>
<dbReference type="EMBL" id="CP034044">
    <property type="protein sequence ID" value="AZG68860.1"/>
    <property type="molecule type" value="Genomic_DNA"/>
</dbReference>
<comment type="subunit">
    <text evidence="8">Homodimer.</text>
</comment>
<dbReference type="HAMAP" id="MF_02006">
    <property type="entry name" value="Tyr_tRNA_synth_type1"/>
    <property type="match status" value="1"/>
</dbReference>
<sequence>MENNILKELKKRGVFNNISSIEKFNNLASEGIGVYSGFDPTAKSLHLGNYVQIITLLRFKEFGFNPIAILGGMTGMIGDPSFRESERKFLDNETLLENKNAIKKQLESFGLQVIDNYEFYKNWTVVDFLRNVGKLINVNYLLEKESIATRLSQGLSFTEFSYQLIQGWDFKTLFENNNVKIQVGGSDQWGNITTGLEIIRKLHGEKADAIALTMNLLVDENNVKFGKSTGGGSLWLDKDMTSPYSIYQFLLNQSDEKIEEYLKWLTHLEISQIEKIMIEHNEAKYLRIAQKTLAYEIVKDIHNESLVKQCKKISEILFSKDQNDLNIEDIEMLCGFLKTYKVKENEKFIDVIKENKILTSNREVREFISKKSFSIDSEFILDENHLIKFNKYDSKYALLKKGKKDFIILIKD</sequence>
<dbReference type="Pfam" id="PF00579">
    <property type="entry name" value="tRNA-synt_1b"/>
    <property type="match status" value="1"/>
</dbReference>
<dbReference type="SUPFAM" id="SSF55174">
    <property type="entry name" value="Alpha-L RNA-binding motif"/>
    <property type="match status" value="1"/>
</dbReference>
<dbReference type="PANTHER" id="PTHR11766:SF0">
    <property type="entry name" value="TYROSINE--TRNA LIGASE, MITOCHONDRIAL"/>
    <property type="match status" value="1"/>
</dbReference>
<dbReference type="InterPro" id="IPR002307">
    <property type="entry name" value="Tyr-tRNA-ligase"/>
</dbReference>
<keyword evidence="6 8" id="KW-0030">Aminoacyl-tRNA synthetase</keyword>